<evidence type="ECO:0000256" key="1">
    <source>
        <dbReference type="SAM" id="MobiDB-lite"/>
    </source>
</evidence>
<evidence type="ECO:0000313" key="2">
    <source>
        <dbReference type="EMBL" id="OMO69262.1"/>
    </source>
</evidence>
<dbReference type="Proteomes" id="UP000188268">
    <property type="component" value="Unassembled WGS sequence"/>
</dbReference>
<name>A0A1R3HG29_COCAP</name>
<keyword evidence="3" id="KW-1185">Reference proteome</keyword>
<comment type="caution">
    <text evidence="2">The sequence shown here is derived from an EMBL/GenBank/DDBJ whole genome shotgun (WGS) entry which is preliminary data.</text>
</comment>
<feature type="region of interest" description="Disordered" evidence="1">
    <location>
        <begin position="1"/>
        <end position="58"/>
    </location>
</feature>
<organism evidence="2 3">
    <name type="scientific">Corchorus capsularis</name>
    <name type="common">Jute</name>
    <dbReference type="NCBI Taxonomy" id="210143"/>
    <lineage>
        <taxon>Eukaryota</taxon>
        <taxon>Viridiplantae</taxon>
        <taxon>Streptophyta</taxon>
        <taxon>Embryophyta</taxon>
        <taxon>Tracheophyta</taxon>
        <taxon>Spermatophyta</taxon>
        <taxon>Magnoliopsida</taxon>
        <taxon>eudicotyledons</taxon>
        <taxon>Gunneridae</taxon>
        <taxon>Pentapetalae</taxon>
        <taxon>rosids</taxon>
        <taxon>malvids</taxon>
        <taxon>Malvales</taxon>
        <taxon>Malvaceae</taxon>
        <taxon>Grewioideae</taxon>
        <taxon>Apeibeae</taxon>
        <taxon>Corchorus</taxon>
    </lineage>
</organism>
<reference evidence="2 3" key="1">
    <citation type="submission" date="2013-09" db="EMBL/GenBank/DDBJ databases">
        <title>Corchorus capsularis genome sequencing.</title>
        <authorList>
            <person name="Alam M."/>
            <person name="Haque M.S."/>
            <person name="Islam M.S."/>
            <person name="Emdad E.M."/>
            <person name="Islam M.M."/>
            <person name="Ahmed B."/>
            <person name="Halim A."/>
            <person name="Hossen Q.M.M."/>
            <person name="Hossain M.Z."/>
            <person name="Ahmed R."/>
            <person name="Khan M.M."/>
            <person name="Islam R."/>
            <person name="Rashid M.M."/>
            <person name="Khan S.A."/>
            <person name="Rahman M.S."/>
            <person name="Alam M."/>
        </authorList>
    </citation>
    <scope>NUCLEOTIDE SEQUENCE [LARGE SCALE GENOMIC DNA]</scope>
    <source>
        <strain evidence="3">cv. CVL-1</strain>
        <tissue evidence="2">Whole seedling</tissue>
    </source>
</reference>
<accession>A0A1R3HG29</accession>
<protein>
    <submittedName>
        <fullName evidence="2">Uncharacterized protein</fullName>
    </submittedName>
</protein>
<dbReference type="Gramene" id="OMO69262">
    <property type="protein sequence ID" value="OMO69262"/>
    <property type="gene ID" value="CCACVL1_19579"/>
</dbReference>
<dbReference type="AlphaFoldDB" id="A0A1R3HG29"/>
<proteinExistence type="predicted"/>
<gene>
    <name evidence="2" type="ORF">CCACVL1_19579</name>
</gene>
<dbReference type="EMBL" id="AWWV01012063">
    <property type="protein sequence ID" value="OMO69262.1"/>
    <property type="molecule type" value="Genomic_DNA"/>
</dbReference>
<sequence>MARRLKMDGAATSHSFFDSSQASGSGGGGGGGGVRQRATECLATDPSTTNPNNCPTSKINSITTTLPITAKTNSMHTPKYSSN</sequence>
<feature type="compositionally biased region" description="Polar residues" evidence="1">
    <location>
        <begin position="45"/>
        <end position="58"/>
    </location>
</feature>
<feature type="compositionally biased region" description="Gly residues" evidence="1">
    <location>
        <begin position="24"/>
        <end position="34"/>
    </location>
</feature>
<evidence type="ECO:0000313" key="3">
    <source>
        <dbReference type="Proteomes" id="UP000188268"/>
    </source>
</evidence>
<feature type="compositionally biased region" description="Polar residues" evidence="1">
    <location>
        <begin position="12"/>
        <end position="22"/>
    </location>
</feature>